<protein>
    <submittedName>
        <fullName evidence="2">Uncharacterized protein</fullName>
    </submittedName>
</protein>
<proteinExistence type="predicted"/>
<evidence type="ECO:0000313" key="2">
    <source>
        <dbReference type="EMBL" id="OIQ50126.1"/>
    </source>
</evidence>
<dbReference type="EMBL" id="LKAQ01000004">
    <property type="protein sequence ID" value="OIQ50126.1"/>
    <property type="molecule type" value="Genomic_DNA"/>
</dbReference>
<name>A0A1J5MU17_9BACT</name>
<comment type="caution">
    <text evidence="2">The sequence shown here is derived from an EMBL/GenBank/DDBJ whole genome shotgun (WGS) entry which is preliminary data.</text>
</comment>
<keyword evidence="1" id="KW-0812">Transmembrane</keyword>
<keyword evidence="1" id="KW-0472">Membrane</keyword>
<keyword evidence="1" id="KW-1133">Transmembrane helix</keyword>
<evidence type="ECO:0000256" key="1">
    <source>
        <dbReference type="SAM" id="Phobius"/>
    </source>
</evidence>
<reference evidence="2 3" key="1">
    <citation type="submission" date="2015-09" db="EMBL/GenBank/DDBJ databases">
        <title>Genome of Desulfovibrio dechloracetivorans BerOc1, a mercury methylating strain isolated from highly hydrocarbons and metals contaminated coastal sediments.</title>
        <authorList>
            <person name="Goni Urriza M."/>
            <person name="Gassie C."/>
            <person name="Bouchez O."/>
            <person name="Klopp C."/>
            <person name="Ranchou-Peyruse A."/>
            <person name="Remy G."/>
        </authorList>
    </citation>
    <scope>NUCLEOTIDE SEQUENCE [LARGE SCALE GENOMIC DNA]</scope>
    <source>
        <strain evidence="2 3">BerOc1</strain>
    </source>
</reference>
<sequence>MNITEIYQTILQLSHAAWDCAATVGGWFSAELLCSMTVNITILAAVLFGAVRLFAPVRVKEQADSRRNPLRRG</sequence>
<gene>
    <name evidence="2" type="ORF">BerOc1_02056</name>
</gene>
<organism evidence="2 3">
    <name type="scientific">Pseudodesulfovibrio hydrargyri</name>
    <dbReference type="NCBI Taxonomy" id="2125990"/>
    <lineage>
        <taxon>Bacteria</taxon>
        <taxon>Pseudomonadati</taxon>
        <taxon>Thermodesulfobacteriota</taxon>
        <taxon>Desulfovibrionia</taxon>
        <taxon>Desulfovibrionales</taxon>
        <taxon>Desulfovibrionaceae</taxon>
    </lineage>
</organism>
<feature type="transmembrane region" description="Helical" evidence="1">
    <location>
        <begin position="36"/>
        <end position="55"/>
    </location>
</feature>
<dbReference type="Proteomes" id="UP000181901">
    <property type="component" value="Unassembled WGS sequence"/>
</dbReference>
<dbReference type="OrthoDB" id="9943644at2"/>
<keyword evidence="3" id="KW-1185">Reference proteome</keyword>
<evidence type="ECO:0000313" key="3">
    <source>
        <dbReference type="Proteomes" id="UP000181901"/>
    </source>
</evidence>
<dbReference type="RefSeq" id="WP_071545590.1">
    <property type="nucleotide sequence ID" value="NZ_LKAQ01000004.1"/>
</dbReference>
<accession>A0A1J5MU17</accession>
<dbReference type="AlphaFoldDB" id="A0A1J5MU17"/>